<evidence type="ECO:0000256" key="1">
    <source>
        <dbReference type="ARBA" id="ARBA00023015"/>
    </source>
</evidence>
<proteinExistence type="predicted"/>
<keyword evidence="2 5" id="KW-0238">DNA-binding</keyword>
<dbReference type="Pfam" id="PF00196">
    <property type="entry name" value="GerE"/>
    <property type="match status" value="1"/>
</dbReference>
<dbReference type="InterPro" id="IPR016032">
    <property type="entry name" value="Sig_transdc_resp-reg_C-effctor"/>
</dbReference>
<dbReference type="PROSITE" id="PS00622">
    <property type="entry name" value="HTH_LUXR_1"/>
    <property type="match status" value="1"/>
</dbReference>
<dbReference type="PROSITE" id="PS50043">
    <property type="entry name" value="HTH_LUXR_2"/>
    <property type="match status" value="1"/>
</dbReference>
<evidence type="ECO:0000259" key="4">
    <source>
        <dbReference type="PROSITE" id="PS50043"/>
    </source>
</evidence>
<keyword evidence="3" id="KW-0804">Transcription</keyword>
<dbReference type="PANTHER" id="PTHR44688:SF16">
    <property type="entry name" value="DNA-BINDING TRANSCRIPTIONAL ACTIVATOR DEVR_DOSR"/>
    <property type="match status" value="1"/>
</dbReference>
<dbReference type="InterPro" id="IPR036388">
    <property type="entry name" value="WH-like_DNA-bd_sf"/>
</dbReference>
<name>A0A2H1KEM0_9MICO</name>
<dbReference type="InterPro" id="IPR000792">
    <property type="entry name" value="Tscrpt_reg_LuxR_C"/>
</dbReference>
<evidence type="ECO:0000256" key="3">
    <source>
        <dbReference type="ARBA" id="ARBA00023163"/>
    </source>
</evidence>
<dbReference type="PANTHER" id="PTHR44688">
    <property type="entry name" value="DNA-BINDING TRANSCRIPTIONAL ACTIVATOR DEVR_DOSR"/>
    <property type="match status" value="1"/>
</dbReference>
<dbReference type="PRINTS" id="PR00038">
    <property type="entry name" value="HTHLUXR"/>
</dbReference>
<accession>A0A2H1KEM0</accession>
<dbReference type="GO" id="GO:0006355">
    <property type="term" value="P:regulation of DNA-templated transcription"/>
    <property type="evidence" value="ECO:0007669"/>
    <property type="project" value="InterPro"/>
</dbReference>
<dbReference type="GO" id="GO:0003677">
    <property type="term" value="F:DNA binding"/>
    <property type="evidence" value="ECO:0007669"/>
    <property type="project" value="UniProtKB-KW"/>
</dbReference>
<reference evidence="5 6" key="1">
    <citation type="submission" date="2017-03" db="EMBL/GenBank/DDBJ databases">
        <authorList>
            <person name="Afonso C.L."/>
            <person name="Miller P.J."/>
            <person name="Scott M.A."/>
            <person name="Spackman E."/>
            <person name="Goraichik I."/>
            <person name="Dimitrov K.M."/>
            <person name="Suarez D.L."/>
            <person name="Swayne D.E."/>
        </authorList>
    </citation>
    <scope>NUCLEOTIDE SEQUENCE [LARGE SCALE GENOMIC DNA]</scope>
    <source>
        <strain evidence="5 6">CIP 102111</strain>
    </source>
</reference>
<dbReference type="SMART" id="SM00421">
    <property type="entry name" value="HTH_LUXR"/>
    <property type="match status" value="1"/>
</dbReference>
<evidence type="ECO:0000313" key="6">
    <source>
        <dbReference type="Proteomes" id="UP000234333"/>
    </source>
</evidence>
<protein>
    <submittedName>
        <fullName evidence="5">DNA-binding response regulator, NarL/FixJ family, contains REC and HTH domains</fullName>
    </submittedName>
</protein>
<organism evidence="5 6">
    <name type="scientific">Brevibacterium casei CIP 102111</name>
    <dbReference type="NCBI Taxonomy" id="1255625"/>
    <lineage>
        <taxon>Bacteria</taxon>
        <taxon>Bacillati</taxon>
        <taxon>Actinomycetota</taxon>
        <taxon>Actinomycetes</taxon>
        <taxon>Micrococcales</taxon>
        <taxon>Brevibacteriaceae</taxon>
        <taxon>Brevibacterium</taxon>
    </lineage>
</organism>
<dbReference type="InterPro" id="IPR027417">
    <property type="entry name" value="P-loop_NTPase"/>
</dbReference>
<sequence>MTLSPIRARDRLVDDTCTRAVTEHGLLFMVSGYAGTGKTWLLRAIGERMIAASTVCFATADEFEKEIPYSFIERLLSTCAAPFPIIDPTRPPMEIAREILLGLMDKGDGRLRTIIVDDAQWIDIESRLVLRYIVPRVMRQGLFIVVAARLPDMDSTAMTFFADLAESTPGGITKVLEPLSVEEIRALAVDVLGASISPFTAETLRNSTGGSFLGIDSIFRRITPQERNKLHLLWDIPIRGVEPARNPLLGPFHMLPPAAKAAVEIVCCAGPETRPTTVAEVADRLGEDVEIGPAVAASVLTESGFGSTVSPRHSLIAHAVRQMLPRARAQAIYRALAPSAQGFRRMWYSLSGAAEWSPELAEAVREFIDDAVVRRSYATINDVLRRSLDLATGSDRDALLIRLGLINMENKTVYSLFDLAPEFEALPETPVRECIMLTIMAYRKDQEFPRARLAKFLALEHADADVRTLQAYAGFLSVVEVIRSQDYDQLPAVVAEAKAIIARGPETPEEVSDPDLAWMVAPGPVLVLLDTLTMLQSVVVSDAVTVSGMLDDLVPQVLALPPSPHKVDALTPLAIVAMMIGEINRSRSLAATAVDLLEQVGRTWGEGTVRLIHAHTTSLLGSLDEAAELVELATESSGSTIDVETRLPLSGLQAWVNAVRGVPDFIDLDAQTDRQTSLAWQPYAADMIVNAECERARAAGDPQGVIDASAPHRVRSLVGTQRGFLNYRTHALIDLERLGEAAELIGTLIDKRGRGWQPYWGSLEWAQARLLSGFLGTAGAGSEEARAGVERAGLSPDRIGAEEVARLFDEAVGDDRFPLPHALTLRDYGTFLIAEGQRARARTMLERSLATVRRIGAAAYLPSIRDVLGSVSQAERDLLSSLTAREREISRLLAQGRSNQEIAAELFVAPATVRYHVSNVLRKLELSRRSQVAAVFHESGIAVGD</sequence>
<dbReference type="EMBL" id="FXZC01000009">
    <property type="protein sequence ID" value="SMX98089.1"/>
    <property type="molecule type" value="Genomic_DNA"/>
</dbReference>
<dbReference type="CDD" id="cd06170">
    <property type="entry name" value="LuxR_C_like"/>
    <property type="match status" value="1"/>
</dbReference>
<keyword evidence="1" id="KW-0805">Transcription regulation</keyword>
<dbReference type="SUPFAM" id="SSF52540">
    <property type="entry name" value="P-loop containing nucleoside triphosphate hydrolases"/>
    <property type="match status" value="1"/>
</dbReference>
<feature type="domain" description="HTH luxR-type" evidence="4">
    <location>
        <begin position="875"/>
        <end position="940"/>
    </location>
</feature>
<gene>
    <name evidence="5" type="ORF">BC102111_03204</name>
</gene>
<evidence type="ECO:0000256" key="2">
    <source>
        <dbReference type="ARBA" id="ARBA00023125"/>
    </source>
</evidence>
<dbReference type="Proteomes" id="UP000234333">
    <property type="component" value="Unassembled WGS sequence"/>
</dbReference>
<dbReference type="AlphaFoldDB" id="A0A2H1KEM0"/>
<dbReference type="Gene3D" id="1.10.10.10">
    <property type="entry name" value="Winged helix-like DNA-binding domain superfamily/Winged helix DNA-binding domain"/>
    <property type="match status" value="1"/>
</dbReference>
<evidence type="ECO:0000313" key="5">
    <source>
        <dbReference type="EMBL" id="SMX98089.1"/>
    </source>
</evidence>
<dbReference type="SUPFAM" id="SSF46894">
    <property type="entry name" value="C-terminal effector domain of the bipartite response regulators"/>
    <property type="match status" value="1"/>
</dbReference>